<keyword evidence="6 8" id="KW-1133">Transmembrane helix</keyword>
<keyword evidence="7 8" id="KW-0472">Membrane</keyword>
<reference evidence="9 10" key="2">
    <citation type="submission" date="2018-11" db="EMBL/GenBank/DDBJ databases">
        <authorList>
            <consortium name="Pathogen Informatics"/>
        </authorList>
    </citation>
    <scope>NUCLEOTIDE SEQUENCE [LARGE SCALE GENOMIC DNA]</scope>
</reference>
<dbReference type="PIRSF" id="PIRSF006060">
    <property type="entry name" value="AA_transporter"/>
    <property type="match status" value="1"/>
</dbReference>
<dbReference type="OrthoDB" id="10062876at2759"/>
<evidence type="ECO:0000256" key="7">
    <source>
        <dbReference type="ARBA" id="ARBA00023136"/>
    </source>
</evidence>
<feature type="transmembrane region" description="Helical" evidence="8">
    <location>
        <begin position="377"/>
        <end position="400"/>
    </location>
</feature>
<name>A0A0M3K2R3_ANISI</name>
<reference evidence="11" key="1">
    <citation type="submission" date="2017-02" db="UniProtKB">
        <authorList>
            <consortium name="WormBaseParasite"/>
        </authorList>
    </citation>
    <scope>IDENTIFICATION</scope>
</reference>
<evidence type="ECO:0000256" key="8">
    <source>
        <dbReference type="SAM" id="Phobius"/>
    </source>
</evidence>
<dbReference type="PANTHER" id="PTHR11785">
    <property type="entry name" value="AMINO ACID TRANSPORTER"/>
    <property type="match status" value="1"/>
</dbReference>
<feature type="transmembrane region" description="Helical" evidence="8">
    <location>
        <begin position="256"/>
        <end position="280"/>
    </location>
</feature>
<evidence type="ECO:0000256" key="4">
    <source>
        <dbReference type="ARBA" id="ARBA00022475"/>
    </source>
</evidence>
<comment type="similarity">
    <text evidence="2">Belongs to the amino acid-polyamine-organocation (APC) superfamily. L-type amino acid transporter (LAT) (TC 2.A.3.8) family.</text>
</comment>
<evidence type="ECO:0000313" key="10">
    <source>
        <dbReference type="Proteomes" id="UP000267096"/>
    </source>
</evidence>
<proteinExistence type="inferred from homology"/>
<protein>
    <submittedName>
        <fullName evidence="11">Large neutral amino acids transporter small subunit 1</fullName>
    </submittedName>
</protein>
<organism evidence="11">
    <name type="scientific">Anisakis simplex</name>
    <name type="common">Herring worm</name>
    <dbReference type="NCBI Taxonomy" id="6269"/>
    <lineage>
        <taxon>Eukaryota</taxon>
        <taxon>Metazoa</taxon>
        <taxon>Ecdysozoa</taxon>
        <taxon>Nematoda</taxon>
        <taxon>Chromadorea</taxon>
        <taxon>Rhabditida</taxon>
        <taxon>Spirurina</taxon>
        <taxon>Ascaridomorpha</taxon>
        <taxon>Ascaridoidea</taxon>
        <taxon>Anisakidae</taxon>
        <taxon>Anisakis</taxon>
        <taxon>Anisakis simplex complex</taxon>
    </lineage>
</organism>
<evidence type="ECO:0000256" key="2">
    <source>
        <dbReference type="ARBA" id="ARBA00007040"/>
    </source>
</evidence>
<evidence type="ECO:0000256" key="6">
    <source>
        <dbReference type="ARBA" id="ARBA00022989"/>
    </source>
</evidence>
<dbReference type="GO" id="GO:0005886">
    <property type="term" value="C:plasma membrane"/>
    <property type="evidence" value="ECO:0007669"/>
    <property type="project" value="UniProtKB-SubCell"/>
</dbReference>
<dbReference type="FunFam" id="1.20.1740.10:FF:000003">
    <property type="entry name" value="Y+L amino acid transporter 1 isoform X1"/>
    <property type="match status" value="1"/>
</dbReference>
<feature type="transmembrane region" description="Helical" evidence="8">
    <location>
        <begin position="352"/>
        <end position="371"/>
    </location>
</feature>
<keyword evidence="10" id="KW-1185">Reference proteome</keyword>
<dbReference type="PANTHER" id="PTHR11785:SF531">
    <property type="entry name" value="LARGE NEUTRAL AMINO ACIDS TRANSPORTER SMALL SUBUNIT 1"/>
    <property type="match status" value="1"/>
</dbReference>
<feature type="transmembrane region" description="Helical" evidence="8">
    <location>
        <begin position="148"/>
        <end position="172"/>
    </location>
</feature>
<dbReference type="EMBL" id="UYRR01031854">
    <property type="protein sequence ID" value="VDK52968.1"/>
    <property type="molecule type" value="Genomic_DNA"/>
</dbReference>
<sequence>MTSSKDATVAESEPLKGDQKEDVGLAKSLTLFNGVSIIVGCIIGSGIFVSPTGVQEKAGSVGLSLFVWTFSGLFCAIGAYCYAELGTLIKKSGGDYAYIMEAFGPFLAFIRLWVEAIVVRPCTCTIVALTFAIYMLRPFYPNCDAPDGSYVLFATTLLIILTAINCMSVRLATMVQDFFTVAKVFALLLIIGTGAVLLCTGRPEYRESFENIFEDTTPDIGTASLAFYSGLFAYQGWNYLNFIVEELQNPRRNLPLAIAISCSTCTVIFVLVNVALYTVISPEEMLTSPAVAVEFANKMFGPFSFVMPIFVACSTVGSANGVIFTSSRLFYVGAREGHMPLVLTMINKRTRTPIPAVIFTGLLSLAYLTLSGNVFTLINYIQIVYWLAIGAAIAALFWLRKTMPNAERPIKVNLIFPIVFFLGCVALVIIPIIGSPKDTAIGMSIMLSAVPVYLIFIAWKNKPQWLEKLSGLYAYAFTRFVQKLFMVVDDSKEE</sequence>
<feature type="transmembrane region" description="Helical" evidence="8">
    <location>
        <begin position="178"/>
        <end position="199"/>
    </location>
</feature>
<accession>A0A0M3K2R3</accession>
<feature type="transmembrane region" description="Helical" evidence="8">
    <location>
        <begin position="440"/>
        <end position="459"/>
    </location>
</feature>
<evidence type="ECO:0000313" key="11">
    <source>
        <dbReference type="WBParaSite" id="ASIM_0001522601-mRNA-1"/>
    </source>
</evidence>
<keyword evidence="3" id="KW-0813">Transport</keyword>
<dbReference type="Gene3D" id="1.20.1740.10">
    <property type="entry name" value="Amino acid/polyamine transporter I"/>
    <property type="match status" value="1"/>
</dbReference>
<dbReference type="WBParaSite" id="ASIM_0001522601-mRNA-1">
    <property type="protein sequence ID" value="ASIM_0001522601-mRNA-1"/>
    <property type="gene ID" value="ASIM_0001522601"/>
</dbReference>
<feature type="transmembrane region" description="Helical" evidence="8">
    <location>
        <begin position="300"/>
        <end position="331"/>
    </location>
</feature>
<dbReference type="Proteomes" id="UP000267096">
    <property type="component" value="Unassembled WGS sequence"/>
</dbReference>
<feature type="transmembrane region" description="Helical" evidence="8">
    <location>
        <begin position="61"/>
        <end position="83"/>
    </location>
</feature>
<feature type="transmembrane region" description="Helical" evidence="8">
    <location>
        <begin position="412"/>
        <end position="434"/>
    </location>
</feature>
<dbReference type="GO" id="GO:0015179">
    <property type="term" value="F:L-amino acid transmembrane transporter activity"/>
    <property type="evidence" value="ECO:0007669"/>
    <property type="project" value="TreeGrafter"/>
</dbReference>
<evidence type="ECO:0000256" key="3">
    <source>
        <dbReference type="ARBA" id="ARBA00022448"/>
    </source>
</evidence>
<evidence type="ECO:0000256" key="5">
    <source>
        <dbReference type="ARBA" id="ARBA00022692"/>
    </source>
</evidence>
<dbReference type="AlphaFoldDB" id="A0A0M3K2R3"/>
<feature type="transmembrane region" description="Helical" evidence="8">
    <location>
        <begin position="29"/>
        <end position="49"/>
    </location>
</feature>
<gene>
    <name evidence="9" type="ORF">ASIM_LOCUS14636</name>
</gene>
<dbReference type="InterPro" id="IPR002293">
    <property type="entry name" value="AA/rel_permease1"/>
</dbReference>
<dbReference type="InterPro" id="IPR050598">
    <property type="entry name" value="AminoAcid_Transporter"/>
</dbReference>
<evidence type="ECO:0000313" key="9">
    <source>
        <dbReference type="EMBL" id="VDK52968.1"/>
    </source>
</evidence>
<evidence type="ECO:0000256" key="1">
    <source>
        <dbReference type="ARBA" id="ARBA00004651"/>
    </source>
</evidence>
<dbReference type="Pfam" id="PF13520">
    <property type="entry name" value="AA_permease_2"/>
    <property type="match status" value="1"/>
</dbReference>
<keyword evidence="4" id="KW-1003">Cell membrane</keyword>
<feature type="transmembrane region" description="Helical" evidence="8">
    <location>
        <begin position="118"/>
        <end position="136"/>
    </location>
</feature>
<comment type="subcellular location">
    <subcellularLocation>
        <location evidence="1">Cell membrane</location>
        <topology evidence="1">Multi-pass membrane protein</topology>
    </subcellularLocation>
</comment>
<keyword evidence="5 8" id="KW-0812">Transmembrane</keyword>